<dbReference type="InterPro" id="IPR044159">
    <property type="entry name" value="IQM"/>
</dbReference>
<evidence type="ECO:0000256" key="2">
    <source>
        <dbReference type="ARBA" id="ARBA00004496"/>
    </source>
</evidence>
<keyword evidence="4" id="KW-0539">Nucleus</keyword>
<reference evidence="7" key="1">
    <citation type="submission" date="2025-08" db="UniProtKB">
        <authorList>
            <consortium name="RefSeq"/>
        </authorList>
    </citation>
    <scope>IDENTIFICATION</scope>
    <source>
        <strain evidence="7">OHB3-1</strain>
    </source>
</reference>
<name>A0A6J1DI70_MOMCH</name>
<dbReference type="GO" id="GO:0005634">
    <property type="term" value="C:nucleus"/>
    <property type="evidence" value="ECO:0007669"/>
    <property type="project" value="UniProtKB-SubCell"/>
</dbReference>
<dbReference type="GO" id="GO:0005737">
    <property type="term" value="C:cytoplasm"/>
    <property type="evidence" value="ECO:0007669"/>
    <property type="project" value="UniProtKB-SubCell"/>
</dbReference>
<evidence type="ECO:0000256" key="4">
    <source>
        <dbReference type="ARBA" id="ARBA00023242"/>
    </source>
</evidence>
<gene>
    <name evidence="7" type="primary">LOC111020282</name>
</gene>
<protein>
    <submittedName>
        <fullName evidence="7">IQ domain-containing protein IQM1-like</fullName>
    </submittedName>
</protein>
<feature type="region of interest" description="Disordered" evidence="5">
    <location>
        <begin position="426"/>
        <end position="464"/>
    </location>
</feature>
<dbReference type="Proteomes" id="UP000504603">
    <property type="component" value="Unplaced"/>
</dbReference>
<evidence type="ECO:0000256" key="1">
    <source>
        <dbReference type="ARBA" id="ARBA00004123"/>
    </source>
</evidence>
<sequence length="464" mass="51989">MCAVIEKAEAEAAVLPPETKKGIRGFRTEKNAGNLKLQPSRNDFPFGNFAGIPLPRSRNSTAAVSPAGDQFDAAAVKLQKVYKSYRTRRNLADCAVVVEELWWKALDFAALRRSSVSFFDSDKSETAVSKWSRAGVRAAKVGKGLSKNEKAQKLALRHWLEAIDPRHRYGHNLHIYYNVWFQSQSSQPFFYWLDIGDGKEINLEKCSRAVLQRQCIQYLGPNERESYEVIVKEGKLVYKQIGIFVHTLNNDSKWIFVLSASKNLYVGKKIKGHFQHSSFLAGGVTTASGRLVAYDGILKAIWPYSGHYRPTEENFMEFIAFLKDNNVDLTNVKRCATDDDVPPNNNGKKMDETTSSWSTEEEKENTRDSAAAAETEHGGGATVEAGGMRRSKWTTGAGPRIGCVREYPTKLQFQALEKLNLSPRISTQQPFNSNMPIPSPRPSPRIHMSPRLASIVLPSPRTSR</sequence>
<organism evidence="6 7">
    <name type="scientific">Momordica charantia</name>
    <name type="common">Bitter gourd</name>
    <name type="synonym">Balsam pear</name>
    <dbReference type="NCBI Taxonomy" id="3673"/>
    <lineage>
        <taxon>Eukaryota</taxon>
        <taxon>Viridiplantae</taxon>
        <taxon>Streptophyta</taxon>
        <taxon>Embryophyta</taxon>
        <taxon>Tracheophyta</taxon>
        <taxon>Spermatophyta</taxon>
        <taxon>Magnoliopsida</taxon>
        <taxon>eudicotyledons</taxon>
        <taxon>Gunneridae</taxon>
        <taxon>Pentapetalae</taxon>
        <taxon>rosids</taxon>
        <taxon>fabids</taxon>
        <taxon>Cucurbitales</taxon>
        <taxon>Cucurbitaceae</taxon>
        <taxon>Momordiceae</taxon>
        <taxon>Momordica</taxon>
    </lineage>
</organism>
<dbReference type="AlphaFoldDB" id="A0A6J1DI70"/>
<keyword evidence="6" id="KW-1185">Reference proteome</keyword>
<proteinExistence type="predicted"/>
<evidence type="ECO:0000313" key="7">
    <source>
        <dbReference type="RefSeq" id="XP_022152591.1"/>
    </source>
</evidence>
<feature type="region of interest" description="Disordered" evidence="5">
    <location>
        <begin position="335"/>
        <end position="396"/>
    </location>
</feature>
<dbReference type="KEGG" id="mcha:111020282"/>
<dbReference type="OrthoDB" id="7344096at2759"/>
<keyword evidence="3" id="KW-0963">Cytoplasm</keyword>
<comment type="subcellular location">
    <subcellularLocation>
        <location evidence="2">Cytoplasm</location>
    </subcellularLocation>
    <subcellularLocation>
        <location evidence="1">Nucleus</location>
    </subcellularLocation>
</comment>
<dbReference type="PANTHER" id="PTHR31250">
    <property type="entry name" value="IQ DOMAIN-CONTAINING PROTEIN IQM3"/>
    <property type="match status" value="1"/>
</dbReference>
<accession>A0A6J1DI70</accession>
<evidence type="ECO:0000313" key="6">
    <source>
        <dbReference type="Proteomes" id="UP000504603"/>
    </source>
</evidence>
<dbReference type="RefSeq" id="XP_022152591.1">
    <property type="nucleotide sequence ID" value="XM_022296899.1"/>
</dbReference>
<dbReference type="PANTHER" id="PTHR31250:SF27">
    <property type="entry name" value="IQ DOMAIN-CONTAINING PROTEIN IQM5"/>
    <property type="match status" value="1"/>
</dbReference>
<evidence type="ECO:0000256" key="3">
    <source>
        <dbReference type="ARBA" id="ARBA00022490"/>
    </source>
</evidence>
<dbReference type="GeneID" id="111020282"/>
<evidence type="ECO:0000256" key="5">
    <source>
        <dbReference type="SAM" id="MobiDB-lite"/>
    </source>
</evidence>